<evidence type="ECO:0000313" key="2">
    <source>
        <dbReference type="Proteomes" id="UP000199051"/>
    </source>
</evidence>
<dbReference type="Gene3D" id="1.10.287.1060">
    <property type="entry name" value="ESAT-6-like"/>
    <property type="match status" value="1"/>
</dbReference>
<dbReference type="RefSeq" id="WP_092778057.1">
    <property type="nucleotide sequence ID" value="NZ_FOGI01000005.1"/>
</dbReference>
<dbReference type="AlphaFoldDB" id="A0A1H9SCN1"/>
<name>A0A1H9SCN1_9PSEU</name>
<keyword evidence="2" id="KW-1185">Reference proteome</keyword>
<dbReference type="Proteomes" id="UP000199051">
    <property type="component" value="Unassembled WGS sequence"/>
</dbReference>
<dbReference type="SUPFAM" id="SSF140453">
    <property type="entry name" value="EsxAB dimer-like"/>
    <property type="match status" value="1"/>
</dbReference>
<proteinExistence type="predicted"/>
<accession>A0A1H9SCN1</accession>
<dbReference type="STRING" id="155974.SAMN04487818_105394"/>
<gene>
    <name evidence="1" type="ORF">SAMN04487818_105394</name>
</gene>
<sequence length="101" mass="10748">MDRFQVDSDRLALRAGQFDGLSSRVGGIHRDLADQVSAAGACWGGDDIGLRFASTHAGSAHETLKALGALPGKLDDVGDRFRETARAYRHTDDHNAGVLDA</sequence>
<dbReference type="EMBL" id="FOGI01000005">
    <property type="protein sequence ID" value="SER82806.1"/>
    <property type="molecule type" value="Genomic_DNA"/>
</dbReference>
<reference evidence="2" key="1">
    <citation type="submission" date="2016-10" db="EMBL/GenBank/DDBJ databases">
        <authorList>
            <person name="Varghese N."/>
            <person name="Submissions S."/>
        </authorList>
    </citation>
    <scope>NUCLEOTIDE SEQUENCE [LARGE SCALE GENOMIC DNA]</scope>
    <source>
        <strain evidence="2">DSM 44260</strain>
    </source>
</reference>
<protein>
    <submittedName>
        <fullName evidence="1">Uncharacterized conserved protein YukE</fullName>
    </submittedName>
</protein>
<evidence type="ECO:0000313" key="1">
    <source>
        <dbReference type="EMBL" id="SER82806.1"/>
    </source>
</evidence>
<dbReference type="InterPro" id="IPR036689">
    <property type="entry name" value="ESAT-6-like_sf"/>
</dbReference>
<organism evidence="1 2">
    <name type="scientific">Actinokineospora terrae</name>
    <dbReference type="NCBI Taxonomy" id="155974"/>
    <lineage>
        <taxon>Bacteria</taxon>
        <taxon>Bacillati</taxon>
        <taxon>Actinomycetota</taxon>
        <taxon>Actinomycetes</taxon>
        <taxon>Pseudonocardiales</taxon>
        <taxon>Pseudonocardiaceae</taxon>
        <taxon>Actinokineospora</taxon>
    </lineage>
</organism>